<dbReference type="RefSeq" id="WP_048125848.1">
    <property type="nucleotide sequence ID" value="NZ_CP009515.1"/>
</dbReference>
<evidence type="ECO:0000256" key="1">
    <source>
        <dbReference type="SAM" id="MobiDB-lite"/>
    </source>
</evidence>
<dbReference type="GeneID" id="24806243"/>
<dbReference type="PATRIC" id="fig|1434111.4.peg.1942"/>
<gene>
    <name evidence="2" type="ORF">MSLAZ_1487</name>
</gene>
<dbReference type="AlphaFoldDB" id="A0A0E3S6W7"/>
<accession>A0A0E3S6W7</accession>
<evidence type="ECO:0000313" key="2">
    <source>
        <dbReference type="EMBL" id="AKB74748.1"/>
    </source>
</evidence>
<dbReference type="OrthoDB" id="137801at2157"/>
<dbReference type="KEGG" id="mls:MSLAZ_1487"/>
<reference evidence="2 3" key="1">
    <citation type="submission" date="2014-07" db="EMBL/GenBank/DDBJ databases">
        <title>Methanogenic archaea and the global carbon cycle.</title>
        <authorList>
            <person name="Henriksen J.R."/>
            <person name="Luke J."/>
            <person name="Reinhart S."/>
            <person name="Benedict M.N."/>
            <person name="Youngblut N.D."/>
            <person name="Metcalf M.E."/>
            <person name="Whitaker R.J."/>
            <person name="Metcalf W.W."/>
        </authorList>
    </citation>
    <scope>NUCLEOTIDE SEQUENCE [LARGE SCALE GENOMIC DNA]</scope>
    <source>
        <strain evidence="2 3">Z-7289</strain>
    </source>
</reference>
<sequence length="240" mass="25725">MKLFDLIKIFNLKNISIFSVLLIMLSIVPSCALAAEEITQPPSPEGNFSTMQSRMTESVDRMIETLGNSTEDLDADTLASAKEMISELTAIKEEISNAETTSDLQTVREKLDTLIKAAPEELKSISGFGMDSGPGQAQNGSQIPPQNGSQLPPQNGSQLPPQNGSQLPPQGSGNMSEGRTEMPEGANVMSENASMEKQGMHGQVSDEQKKADTAKGNDTETSTEPGFFGKLINILKSLFS</sequence>
<feature type="region of interest" description="Disordered" evidence="1">
    <location>
        <begin position="125"/>
        <end position="226"/>
    </location>
</feature>
<evidence type="ECO:0000313" key="3">
    <source>
        <dbReference type="Proteomes" id="UP000033072"/>
    </source>
</evidence>
<keyword evidence="3" id="KW-1185">Reference proteome</keyword>
<name>A0A0E3S6W7_9EURY</name>
<proteinExistence type="predicted"/>
<feature type="compositionally biased region" description="Basic and acidic residues" evidence="1">
    <location>
        <begin position="204"/>
        <end position="218"/>
    </location>
</feature>
<protein>
    <submittedName>
        <fullName evidence="2">Uncharacterized protein</fullName>
    </submittedName>
</protein>
<dbReference type="EMBL" id="CP009515">
    <property type="protein sequence ID" value="AKB74748.1"/>
    <property type="molecule type" value="Genomic_DNA"/>
</dbReference>
<feature type="compositionally biased region" description="Polar residues" evidence="1">
    <location>
        <begin position="135"/>
        <end position="177"/>
    </location>
</feature>
<dbReference type="Proteomes" id="UP000033072">
    <property type="component" value="Chromosome"/>
</dbReference>
<dbReference type="HOGENOM" id="CLU_110994_0_0_2"/>
<organism evidence="2 3">
    <name type="scientific">Methanosarcina lacustris Z-7289</name>
    <dbReference type="NCBI Taxonomy" id="1434111"/>
    <lineage>
        <taxon>Archaea</taxon>
        <taxon>Methanobacteriati</taxon>
        <taxon>Methanobacteriota</taxon>
        <taxon>Stenosarchaea group</taxon>
        <taxon>Methanomicrobia</taxon>
        <taxon>Methanosarcinales</taxon>
        <taxon>Methanosarcinaceae</taxon>
        <taxon>Methanosarcina</taxon>
    </lineage>
</organism>